<proteinExistence type="predicted"/>
<dbReference type="Proteomes" id="UP000321393">
    <property type="component" value="Unassembled WGS sequence"/>
</dbReference>
<evidence type="ECO:0000313" key="1">
    <source>
        <dbReference type="EMBL" id="KAA0035951.1"/>
    </source>
</evidence>
<dbReference type="EMBL" id="SSTE01019881">
    <property type="protein sequence ID" value="KAA0035951.1"/>
    <property type="molecule type" value="Genomic_DNA"/>
</dbReference>
<protein>
    <submittedName>
        <fullName evidence="2">Uncharacterized protein</fullName>
    </submittedName>
</protein>
<evidence type="ECO:0000313" key="2">
    <source>
        <dbReference type="EMBL" id="TYK30449.1"/>
    </source>
</evidence>
<dbReference type="AlphaFoldDB" id="A0A5D3E3S1"/>
<dbReference type="Proteomes" id="UP000321947">
    <property type="component" value="Unassembled WGS sequence"/>
</dbReference>
<organism evidence="2 4">
    <name type="scientific">Cucumis melo var. makuwa</name>
    <name type="common">Oriental melon</name>
    <dbReference type="NCBI Taxonomy" id="1194695"/>
    <lineage>
        <taxon>Eukaryota</taxon>
        <taxon>Viridiplantae</taxon>
        <taxon>Streptophyta</taxon>
        <taxon>Embryophyta</taxon>
        <taxon>Tracheophyta</taxon>
        <taxon>Spermatophyta</taxon>
        <taxon>Magnoliopsida</taxon>
        <taxon>eudicotyledons</taxon>
        <taxon>Gunneridae</taxon>
        <taxon>Pentapetalae</taxon>
        <taxon>rosids</taxon>
        <taxon>fabids</taxon>
        <taxon>Cucurbitales</taxon>
        <taxon>Cucurbitaceae</taxon>
        <taxon>Benincaseae</taxon>
        <taxon>Cucumis</taxon>
    </lineage>
</organism>
<comment type="caution">
    <text evidence="2">The sequence shown here is derived from an EMBL/GenBank/DDBJ whole genome shotgun (WGS) entry which is preliminary data.</text>
</comment>
<dbReference type="EMBL" id="SSTD01000605">
    <property type="protein sequence ID" value="TYK30449.1"/>
    <property type="molecule type" value="Genomic_DNA"/>
</dbReference>
<sequence>MARTRAQSWSWLWCGVSNSMEGTSNTGYGTRDKSHIKYFTYNKMEYYATECCGKDRDNETHLTYATNCCVLKGNTHWT</sequence>
<evidence type="ECO:0000313" key="4">
    <source>
        <dbReference type="Proteomes" id="UP000321947"/>
    </source>
</evidence>
<evidence type="ECO:0000313" key="3">
    <source>
        <dbReference type="Proteomes" id="UP000321393"/>
    </source>
</evidence>
<accession>A0A5D3E3S1</accession>
<gene>
    <name evidence="2" type="ORF">E5676_scaffold349G00670</name>
    <name evidence="1" type="ORF">E6C27_scaffold56G001500</name>
</gene>
<name>A0A5D3E3S1_CUCMM</name>
<reference evidence="3 4" key="1">
    <citation type="submission" date="2019-08" db="EMBL/GenBank/DDBJ databases">
        <title>Draft genome sequences of two oriental melons (Cucumis melo L. var makuwa).</title>
        <authorList>
            <person name="Kwon S.-Y."/>
        </authorList>
    </citation>
    <scope>NUCLEOTIDE SEQUENCE [LARGE SCALE GENOMIC DNA]</scope>
    <source>
        <strain evidence="4">cv. Chang Bougi</strain>
        <strain evidence="3">cv. SW 3</strain>
        <tissue evidence="2">Leaf</tissue>
    </source>
</reference>